<protein>
    <submittedName>
        <fullName evidence="1">Uncharacterized protein</fullName>
    </submittedName>
</protein>
<dbReference type="EMBL" id="CM055762">
    <property type="protein sequence ID" value="KAJ7986138.1"/>
    <property type="molecule type" value="Genomic_DNA"/>
</dbReference>
<gene>
    <name evidence="1" type="ORF">DPEC_G00347680</name>
</gene>
<evidence type="ECO:0000313" key="2">
    <source>
        <dbReference type="Proteomes" id="UP001157502"/>
    </source>
</evidence>
<accession>A0ACC2F400</accession>
<reference evidence="1" key="1">
    <citation type="submission" date="2021-05" db="EMBL/GenBank/DDBJ databases">
        <authorList>
            <person name="Pan Q."/>
            <person name="Jouanno E."/>
            <person name="Zahm M."/>
            <person name="Klopp C."/>
            <person name="Cabau C."/>
            <person name="Louis A."/>
            <person name="Berthelot C."/>
            <person name="Parey E."/>
            <person name="Roest Crollius H."/>
            <person name="Montfort J."/>
            <person name="Robinson-Rechavi M."/>
            <person name="Bouchez O."/>
            <person name="Lampietro C."/>
            <person name="Lopez Roques C."/>
            <person name="Donnadieu C."/>
            <person name="Postlethwait J."/>
            <person name="Bobe J."/>
            <person name="Dillon D."/>
            <person name="Chandos A."/>
            <person name="von Hippel F."/>
            <person name="Guiguen Y."/>
        </authorList>
    </citation>
    <scope>NUCLEOTIDE SEQUENCE</scope>
    <source>
        <strain evidence="1">YG-Jan2019</strain>
    </source>
</reference>
<organism evidence="1 2">
    <name type="scientific">Dallia pectoralis</name>
    <name type="common">Alaska blackfish</name>
    <dbReference type="NCBI Taxonomy" id="75939"/>
    <lineage>
        <taxon>Eukaryota</taxon>
        <taxon>Metazoa</taxon>
        <taxon>Chordata</taxon>
        <taxon>Craniata</taxon>
        <taxon>Vertebrata</taxon>
        <taxon>Euteleostomi</taxon>
        <taxon>Actinopterygii</taxon>
        <taxon>Neopterygii</taxon>
        <taxon>Teleostei</taxon>
        <taxon>Protacanthopterygii</taxon>
        <taxon>Esociformes</taxon>
        <taxon>Umbridae</taxon>
        <taxon>Dallia</taxon>
    </lineage>
</organism>
<dbReference type="Proteomes" id="UP001157502">
    <property type="component" value="Chromosome 35"/>
</dbReference>
<comment type="caution">
    <text evidence="1">The sequence shown here is derived from an EMBL/GenBank/DDBJ whole genome shotgun (WGS) entry which is preliminary data.</text>
</comment>
<name>A0ACC2F400_DALPE</name>
<sequence length="863" mass="99299">MLRYSSPRSVTTIEDSLDQPGERTIRRLRLTLHPGQNGHEESKKSTLDTQEKKVVSKTWKKNGPIQREMPAERDSPVQNLGVLTNGEAETSPQQHNRTKLYGVVQRTGSDRQQEVMACEWSVNHMRDEMRYIREVRDSLEKVRERMYGQFGGMQQSMQKLSQDIRTANSQRRTLENEVRVRTTAMDSFDQMNSSLISSNIDLQKSLLENCQHRSDSMDEMRSLRSSFQQAEERLKEKERQLEIAQAENRTLKLQMESAQEENSNAVREATSTLQRRFEERLQEEQRKHREEIENLQSLIDEYIKRLEEAEKKAKVAEAKIAERDQRIMELERLLNCMDQEKAHLQKKLQECEQRLRSIDLDKKDTKSSHKLEVEAGDLRERIKHLNDMVFCQQRKVKGMIEEVESLRASVAQKDMFISELLDRIAIVECENNELEDKLKYFMSVQSASKDAVQTREMGVGCDMLPRPEIQKSDVEPDVQMFLPQNQHGQDQTDHRSTDYLGQSPSERQGQLGDLKTKSKEELGEILSRQHKLLSNKRFLQTLPDKGKKIADFTERIRLALVHNEEEERKQDLLLSVRTELQSKYQQALTQRQHSCMNEVENSQKRRPAVDTTPGSDHDMDTSSLTHHVQQSNSIDPLQDPTVSEVSAAKTRTPEAAGDDRESQNSDRTDESDLTDSMQRIHLVEHLAGMEESPKDTHNRPVASNPFLRQQPQKKPHFIEVLERSGKDPTTRRQKYKPNQFAQNTDGSPSGSLSPSQTPGGLIPSPVLSVEARRERDRKHIDDITAARLPLLHYSPAKLLTLEQSANLQREQTRKQQELHAKVAAQKLSEAPRVPTGCYIVEGAPMGAYREVRDDGAQLSSEEN</sequence>
<keyword evidence="2" id="KW-1185">Reference proteome</keyword>
<proteinExistence type="predicted"/>
<evidence type="ECO:0000313" key="1">
    <source>
        <dbReference type="EMBL" id="KAJ7986138.1"/>
    </source>
</evidence>